<evidence type="ECO:0000256" key="6">
    <source>
        <dbReference type="ARBA" id="ARBA00023136"/>
    </source>
</evidence>
<evidence type="ECO:0000256" key="8">
    <source>
        <dbReference type="ARBA" id="ARBA00023180"/>
    </source>
</evidence>
<accession>A0A7J7VSS7</accession>
<name>A0A7J7VSS7_RHIFE</name>
<dbReference type="FunFam" id="2.130.10.10:FF:000120">
    <property type="entry name" value="Semaphorin 4D"/>
    <property type="match status" value="1"/>
</dbReference>
<evidence type="ECO:0000259" key="12">
    <source>
        <dbReference type="PROSITE" id="PS51004"/>
    </source>
</evidence>
<reference evidence="13 14" key="1">
    <citation type="journal article" date="2020" name="Nature">
        <title>Six reference-quality genomes reveal evolution of bat adaptations.</title>
        <authorList>
            <person name="Jebb D."/>
            <person name="Huang Z."/>
            <person name="Pippel M."/>
            <person name="Hughes G.M."/>
            <person name="Lavrichenko K."/>
            <person name="Devanna P."/>
            <person name="Winkler S."/>
            <person name="Jermiin L.S."/>
            <person name="Skirmuntt E.C."/>
            <person name="Katzourakis A."/>
            <person name="Burkitt-Gray L."/>
            <person name="Ray D.A."/>
            <person name="Sullivan K.A.M."/>
            <person name="Roscito J.G."/>
            <person name="Kirilenko B.M."/>
            <person name="Davalos L.M."/>
            <person name="Corthals A.P."/>
            <person name="Power M.L."/>
            <person name="Jones G."/>
            <person name="Ransome R.D."/>
            <person name="Dechmann D.K.N."/>
            <person name="Locatelli A.G."/>
            <person name="Puechmaille S.J."/>
            <person name="Fedrigo O."/>
            <person name="Jarvis E.D."/>
            <person name="Hiller M."/>
            <person name="Vernes S.C."/>
            <person name="Myers E.W."/>
            <person name="Teeling E.C."/>
        </authorList>
    </citation>
    <scope>NUCLEOTIDE SEQUENCE [LARGE SCALE GENOMIC DNA]</scope>
    <source>
        <strain evidence="13">MRhiFer1</strain>
        <tissue evidence="13">Lung</tissue>
    </source>
</reference>
<keyword evidence="7" id="KW-1015">Disulfide bond</keyword>
<dbReference type="AlphaFoldDB" id="A0A7J7VSS7"/>
<keyword evidence="3" id="KW-0217">Developmental protein</keyword>
<evidence type="ECO:0000256" key="10">
    <source>
        <dbReference type="SAM" id="MobiDB-lite"/>
    </source>
</evidence>
<dbReference type="InterPro" id="IPR001627">
    <property type="entry name" value="Semap_dom"/>
</dbReference>
<keyword evidence="5" id="KW-0524">Neurogenesis</keyword>
<protein>
    <submittedName>
        <fullName evidence="13">Semaphorin 4D</fullName>
    </submittedName>
</protein>
<dbReference type="GO" id="GO:0005615">
    <property type="term" value="C:extracellular space"/>
    <property type="evidence" value="ECO:0007669"/>
    <property type="project" value="TreeGrafter"/>
</dbReference>
<dbReference type="InterPro" id="IPR016201">
    <property type="entry name" value="PSI"/>
</dbReference>
<evidence type="ECO:0000259" key="11">
    <source>
        <dbReference type="PROSITE" id="PS50835"/>
    </source>
</evidence>
<dbReference type="InterPro" id="IPR013783">
    <property type="entry name" value="Ig-like_fold"/>
</dbReference>
<evidence type="ECO:0000313" key="14">
    <source>
        <dbReference type="Proteomes" id="UP000585614"/>
    </source>
</evidence>
<comment type="subcellular location">
    <subcellularLocation>
        <location evidence="1">Membrane</location>
    </subcellularLocation>
</comment>
<dbReference type="EMBL" id="JACAGC010000012">
    <property type="protein sequence ID" value="KAF6328086.1"/>
    <property type="molecule type" value="Genomic_DNA"/>
</dbReference>
<dbReference type="GO" id="GO:0005886">
    <property type="term" value="C:plasma membrane"/>
    <property type="evidence" value="ECO:0007669"/>
    <property type="project" value="TreeGrafter"/>
</dbReference>
<dbReference type="Pfam" id="PF01403">
    <property type="entry name" value="Sema"/>
    <property type="match status" value="1"/>
</dbReference>
<dbReference type="InterPro" id="IPR007110">
    <property type="entry name" value="Ig-like_dom"/>
</dbReference>
<dbReference type="Pfam" id="PF01437">
    <property type="entry name" value="PSI"/>
    <property type="match status" value="1"/>
</dbReference>
<evidence type="ECO:0000256" key="1">
    <source>
        <dbReference type="ARBA" id="ARBA00004370"/>
    </source>
</evidence>
<dbReference type="Gene3D" id="2.60.40.10">
    <property type="entry name" value="Immunoglobulins"/>
    <property type="match status" value="1"/>
</dbReference>
<proteinExistence type="inferred from homology"/>
<keyword evidence="8" id="KW-0325">Glycoprotein</keyword>
<dbReference type="GO" id="GO:0001755">
    <property type="term" value="P:neural crest cell migration"/>
    <property type="evidence" value="ECO:0007669"/>
    <property type="project" value="TreeGrafter"/>
</dbReference>
<dbReference type="Gene3D" id="3.30.1680.10">
    <property type="entry name" value="ligand-binding face of the semaphorins, domain 2"/>
    <property type="match status" value="1"/>
</dbReference>
<dbReference type="GO" id="GO:0030215">
    <property type="term" value="F:semaphorin receptor binding"/>
    <property type="evidence" value="ECO:0007669"/>
    <property type="project" value="InterPro"/>
</dbReference>
<dbReference type="Gene3D" id="2.130.10.10">
    <property type="entry name" value="YVTN repeat-like/Quinoprotein amine dehydrogenase"/>
    <property type="match status" value="1"/>
</dbReference>
<dbReference type="PANTHER" id="PTHR11036">
    <property type="entry name" value="SEMAPHORIN"/>
    <property type="match status" value="1"/>
</dbReference>
<dbReference type="GO" id="GO:0000122">
    <property type="term" value="P:negative regulation of transcription by RNA polymerase II"/>
    <property type="evidence" value="ECO:0007669"/>
    <property type="project" value="TreeGrafter"/>
</dbReference>
<feature type="compositionally biased region" description="Low complexity" evidence="10">
    <location>
        <begin position="566"/>
        <end position="586"/>
    </location>
</feature>
<comment type="caution">
    <text evidence="13">The sequence shown here is derived from an EMBL/GenBank/DDBJ whole genome shotgun (WGS) entry which is preliminary data.</text>
</comment>
<dbReference type="GO" id="GO:0007411">
    <property type="term" value="P:axon guidance"/>
    <property type="evidence" value="ECO:0007669"/>
    <property type="project" value="TreeGrafter"/>
</dbReference>
<dbReference type="SMART" id="SM00630">
    <property type="entry name" value="Sema"/>
    <property type="match status" value="1"/>
</dbReference>
<dbReference type="PROSITE" id="PS51004">
    <property type="entry name" value="SEMA"/>
    <property type="match status" value="1"/>
</dbReference>
<dbReference type="PROSITE" id="PS50835">
    <property type="entry name" value="IG_LIKE"/>
    <property type="match status" value="1"/>
</dbReference>
<dbReference type="InterPro" id="IPR027231">
    <property type="entry name" value="Semaphorin"/>
</dbReference>
<dbReference type="CDD" id="cd11259">
    <property type="entry name" value="Sema_4D"/>
    <property type="match status" value="1"/>
</dbReference>
<dbReference type="GO" id="GO:0030335">
    <property type="term" value="P:positive regulation of cell migration"/>
    <property type="evidence" value="ECO:0007669"/>
    <property type="project" value="TreeGrafter"/>
</dbReference>
<dbReference type="InterPro" id="IPR036179">
    <property type="entry name" value="Ig-like_dom_sf"/>
</dbReference>
<keyword evidence="4" id="KW-0221">Differentiation</keyword>
<dbReference type="InterPro" id="IPR015943">
    <property type="entry name" value="WD40/YVTN_repeat-like_dom_sf"/>
</dbReference>
<dbReference type="PANTHER" id="PTHR11036:SF18">
    <property type="entry name" value="SEMAPHORIN-4D"/>
    <property type="match status" value="1"/>
</dbReference>
<dbReference type="Proteomes" id="UP000585614">
    <property type="component" value="Unassembled WGS sequence"/>
</dbReference>
<evidence type="ECO:0000256" key="3">
    <source>
        <dbReference type="ARBA" id="ARBA00022473"/>
    </source>
</evidence>
<dbReference type="InterPro" id="IPR036352">
    <property type="entry name" value="Semap_dom_sf"/>
</dbReference>
<feature type="domain" description="Sema" evidence="12">
    <location>
        <begin position="19"/>
        <end position="500"/>
    </location>
</feature>
<feature type="region of interest" description="Disordered" evidence="10">
    <location>
        <begin position="545"/>
        <end position="599"/>
    </location>
</feature>
<dbReference type="SUPFAM" id="SSF101912">
    <property type="entry name" value="Sema domain"/>
    <property type="match status" value="1"/>
</dbReference>
<evidence type="ECO:0000313" key="13">
    <source>
        <dbReference type="EMBL" id="KAF6328086.1"/>
    </source>
</evidence>
<dbReference type="SUPFAM" id="SSF103575">
    <property type="entry name" value="Plexin repeat"/>
    <property type="match status" value="1"/>
</dbReference>
<dbReference type="InterPro" id="IPR002165">
    <property type="entry name" value="Plexin_repeat"/>
</dbReference>
<dbReference type="SUPFAM" id="SSF48726">
    <property type="entry name" value="Immunoglobulin"/>
    <property type="match status" value="1"/>
</dbReference>
<evidence type="ECO:0000256" key="9">
    <source>
        <dbReference type="PROSITE-ProRule" id="PRU00352"/>
    </source>
</evidence>
<dbReference type="FunFam" id="3.30.1680.10:FF:000013">
    <property type="entry name" value="Semaphorin 4D"/>
    <property type="match status" value="1"/>
</dbReference>
<evidence type="ECO:0000256" key="5">
    <source>
        <dbReference type="ARBA" id="ARBA00022902"/>
    </source>
</evidence>
<keyword evidence="6" id="KW-0472">Membrane</keyword>
<organism evidence="13 14">
    <name type="scientific">Rhinolophus ferrumequinum</name>
    <name type="common">Greater horseshoe bat</name>
    <dbReference type="NCBI Taxonomy" id="59479"/>
    <lineage>
        <taxon>Eukaryota</taxon>
        <taxon>Metazoa</taxon>
        <taxon>Chordata</taxon>
        <taxon>Craniata</taxon>
        <taxon>Vertebrata</taxon>
        <taxon>Euteleostomi</taxon>
        <taxon>Mammalia</taxon>
        <taxon>Eutheria</taxon>
        <taxon>Laurasiatheria</taxon>
        <taxon>Chiroptera</taxon>
        <taxon>Yinpterochiroptera</taxon>
        <taxon>Rhinolophoidea</taxon>
        <taxon>Rhinolophidae</taxon>
        <taxon>Rhinolophinae</taxon>
        <taxon>Rhinolophus</taxon>
    </lineage>
</organism>
<dbReference type="SMART" id="SM00423">
    <property type="entry name" value="PSI"/>
    <property type="match status" value="1"/>
</dbReference>
<comment type="caution">
    <text evidence="9">Lacks conserved residue(s) required for the propagation of feature annotation.</text>
</comment>
<gene>
    <name evidence="13" type="ORF">mRhiFer1_015041</name>
</gene>
<feature type="domain" description="Ig-like" evidence="11">
    <location>
        <begin position="595"/>
        <end position="690"/>
    </location>
</feature>
<dbReference type="GO" id="GO:0045499">
    <property type="term" value="F:chemorepellent activity"/>
    <property type="evidence" value="ECO:0007669"/>
    <property type="project" value="TreeGrafter"/>
</dbReference>
<evidence type="ECO:0000256" key="7">
    <source>
        <dbReference type="ARBA" id="ARBA00023157"/>
    </source>
</evidence>
<comment type="similarity">
    <text evidence="2">Belongs to the semaphorin family.</text>
</comment>
<dbReference type="GO" id="GO:0043931">
    <property type="term" value="P:ossification involved in bone maturation"/>
    <property type="evidence" value="ECO:0007669"/>
    <property type="project" value="TreeGrafter"/>
</dbReference>
<sequence length="735" mass="81580">MRMCAPVEGLLTALAVMFGTAVAFAPVPRITWEHREVQLAEFHQPGIFNYSALLLSEDKQTLYVGAREAVFAVNAFNVSQKQREAYWKVSEDKKAKCAEKGKSKQTECLNYIRVLQPLGATALYVCGTNAFQPACDHLNLTSFQFLGKNEDGKGRCPFDPAQSYTSVMVDGELYSGTSYNFLGSEPIISRNSSHSPLRTEYAIPWLNEPSFVHADWIRENPDSAEGEDDRIYFFFTEVSVEYEFVFKLVIPRVARVCKGDQGGLRTLQKKWTSFLKARLICSRPDSNLVFNVLRDIFVLRSPGLKEPVFYGVFTPQLNNVGLSAVCAYNLSTAEAVFSRGKYMQSATVEQSHTKWVRYNGAVPTPRPGACINREARAANFSSSLNLPDKTLQFVKDHPLMDDSVVPIDNRPRLIKSNVNYTQIVVDRTQALDGTVYDVMFVSTDRGALHKAISLENDVHIIEETQLFQDMEPVQTLLLASTQGRRFVYAGSNSGVVQAPVAFCGKHSTCEDCVLARDPYCVWSLATATCVALYQTNSPSRGLLQDMSGDASTCPASSPMPFPPPGSSSLSCLGPDSSSSPRSPWLGSGSGPDSHPRVSLLPPFLSDQAQHVHALGTFHLFCQATGPADVRFVWEKNGREVETCVPVQTHALPDGRAHVLSWLRDAIGESAEYRCSVLSSVGSQASQVRITVMRREVTHQEKWTRELAAWRAVVGEHDRMMQGWKKAWESCNKDNF</sequence>
<dbReference type="GO" id="GO:0071526">
    <property type="term" value="P:semaphorin-plexin signaling pathway"/>
    <property type="evidence" value="ECO:0007669"/>
    <property type="project" value="TreeGrafter"/>
</dbReference>
<evidence type="ECO:0000256" key="4">
    <source>
        <dbReference type="ARBA" id="ARBA00022782"/>
    </source>
</evidence>
<evidence type="ECO:0000256" key="2">
    <source>
        <dbReference type="ARBA" id="ARBA00009492"/>
    </source>
</evidence>